<evidence type="ECO:0000256" key="4">
    <source>
        <dbReference type="SAM" id="SignalP"/>
    </source>
</evidence>
<evidence type="ECO:0000256" key="2">
    <source>
        <dbReference type="ARBA" id="ARBA00022448"/>
    </source>
</evidence>
<feature type="chain" id="PRO_5007866775" evidence="4">
    <location>
        <begin position="36"/>
        <end position="344"/>
    </location>
</feature>
<dbReference type="PANTHER" id="PTHR33376:SF7">
    <property type="entry name" value="C4-DICARBOXYLATE-BINDING PROTEIN DCTB"/>
    <property type="match status" value="1"/>
</dbReference>
<keyword evidence="2" id="KW-0813">Transport</keyword>
<comment type="caution">
    <text evidence="5">The sequence shown here is derived from an EMBL/GenBank/DDBJ whole genome shotgun (WGS) entry which is preliminary data.</text>
</comment>
<dbReference type="EMBL" id="LMCB01000161">
    <property type="protein sequence ID" value="KZL04598.1"/>
    <property type="molecule type" value="Genomic_DNA"/>
</dbReference>
<evidence type="ECO:0000256" key="3">
    <source>
        <dbReference type="ARBA" id="ARBA00022729"/>
    </source>
</evidence>
<dbReference type="Gene3D" id="3.40.190.170">
    <property type="entry name" value="Bacterial extracellular solute-binding protein, family 7"/>
    <property type="match status" value="1"/>
</dbReference>
<dbReference type="InterPro" id="IPR038404">
    <property type="entry name" value="TRAP_DctP_sf"/>
</dbReference>
<keyword evidence="6" id="KW-1185">Reference proteome</keyword>
<dbReference type="Proteomes" id="UP000076577">
    <property type="component" value="Unassembled WGS sequence"/>
</dbReference>
<comment type="similarity">
    <text evidence="1">Belongs to the bacterial solute-binding protein 7 family.</text>
</comment>
<dbReference type="NCBIfam" id="NF037995">
    <property type="entry name" value="TRAP_S1"/>
    <property type="match status" value="1"/>
</dbReference>
<dbReference type="InterPro" id="IPR018389">
    <property type="entry name" value="DctP_fam"/>
</dbReference>
<name>A0A165SX29_9HYPH</name>
<dbReference type="AlphaFoldDB" id="A0A165SX29"/>
<reference evidence="5 6" key="1">
    <citation type="journal article" date="2016" name="Front. Microbiol.">
        <title>Comparative Genomic Analysis Reveals a Diverse Repertoire of Genes Involved in Prokaryote-Eukaryote Interactions within the Pseudovibrio Genus.</title>
        <authorList>
            <person name="Romano S."/>
            <person name="Fernandez-Guerra A."/>
            <person name="Reen F.J."/>
            <person name="Glockner F.O."/>
            <person name="Crowley S.P."/>
            <person name="O'Sullivan O."/>
            <person name="Cotter P.D."/>
            <person name="Adams C."/>
            <person name="Dobson A.D."/>
            <person name="O'Gara F."/>
        </authorList>
    </citation>
    <scope>NUCLEOTIDE SEQUENCE [LARGE SCALE GENOMIC DNA]</scope>
    <source>
        <strain evidence="5 6">Ad2</strain>
    </source>
</reference>
<proteinExistence type="inferred from homology"/>
<dbReference type="OrthoDB" id="9803763at2"/>
<protein>
    <submittedName>
        <fullName evidence="5">Sialic acid-binding periplasmic protein SiaP</fullName>
    </submittedName>
</protein>
<evidence type="ECO:0000256" key="1">
    <source>
        <dbReference type="ARBA" id="ARBA00009023"/>
    </source>
</evidence>
<keyword evidence="3 4" id="KW-0732">Signal</keyword>
<dbReference type="GO" id="GO:0055085">
    <property type="term" value="P:transmembrane transport"/>
    <property type="evidence" value="ECO:0007669"/>
    <property type="project" value="InterPro"/>
</dbReference>
<dbReference type="RefSeq" id="WP_068011251.1">
    <property type="nucleotide sequence ID" value="NZ_FOFM01000004.1"/>
</dbReference>
<dbReference type="PANTHER" id="PTHR33376">
    <property type="match status" value="1"/>
</dbReference>
<dbReference type="Pfam" id="PF03480">
    <property type="entry name" value="DctP"/>
    <property type="match status" value="1"/>
</dbReference>
<accession>A0A165SX29</accession>
<evidence type="ECO:0000313" key="5">
    <source>
        <dbReference type="EMBL" id="KZL04598.1"/>
    </source>
</evidence>
<sequence length="344" mass="38361">MNKPSLTSVSKGFRRALTIGAASAVALTLASSVYAADLRLKIAGTVPVDHEGTKMLKQIEKEIEAADVGLKVSVFPASQLGSGESLVEDTIRGNVDFVMAFIYSHKDPVLDIMSMPYLFTSWDDLENVMLNPDSEYNKIINERLENLGLKLFNHNPEGFVGVVANKKPDDYAGFGDKGMNIRVWSSAVVKDMAETLGYNTTTMAWGDMFPAMQSGIVDGTLCCTKQAAYTIFAKSNIGKYFVEYNAISEINSFYGSMKTWNKMNEEQRAVVKAAFDKASKQYFQFNKENDAKFKQKLVESGYEVLSFTPEQEQVLAERVREKVWPAMAEVVGQETIDRLKKDFK</sequence>
<dbReference type="STRING" id="989403.SAMN05421798_10426"/>
<evidence type="ECO:0000313" key="6">
    <source>
        <dbReference type="Proteomes" id="UP000076577"/>
    </source>
</evidence>
<organism evidence="5 6">
    <name type="scientific">Pseudovibrio axinellae</name>
    <dbReference type="NCBI Taxonomy" id="989403"/>
    <lineage>
        <taxon>Bacteria</taxon>
        <taxon>Pseudomonadati</taxon>
        <taxon>Pseudomonadota</taxon>
        <taxon>Alphaproteobacteria</taxon>
        <taxon>Hyphomicrobiales</taxon>
        <taxon>Stappiaceae</taxon>
        <taxon>Pseudovibrio</taxon>
    </lineage>
</organism>
<dbReference type="PATRIC" id="fig|989403.3.peg.5122"/>
<feature type="signal peptide" evidence="4">
    <location>
        <begin position="1"/>
        <end position="35"/>
    </location>
</feature>
<gene>
    <name evidence="5" type="primary">siaP</name>
    <name evidence="5" type="ORF">PsAD2_04682</name>
</gene>